<feature type="site" description="Important for substrate specificity" evidence="3">
    <location>
        <position position="95"/>
    </location>
</feature>
<organism evidence="4 5">
    <name type="scientific">Paenibacillus septentrionalis</name>
    <dbReference type="NCBI Taxonomy" id="429342"/>
    <lineage>
        <taxon>Bacteria</taxon>
        <taxon>Bacillati</taxon>
        <taxon>Bacillota</taxon>
        <taxon>Bacilli</taxon>
        <taxon>Bacillales</taxon>
        <taxon>Paenibacillaceae</taxon>
        <taxon>Paenibacillus</taxon>
    </lineage>
</organism>
<name>A0ABW1UYP8_9BACL</name>
<comment type="catalytic activity">
    <reaction evidence="3">
        <text>UTP + H2O = UMP + diphosphate + H(+)</text>
        <dbReference type="Rhea" id="RHEA:29395"/>
        <dbReference type="ChEBI" id="CHEBI:15377"/>
        <dbReference type="ChEBI" id="CHEBI:15378"/>
        <dbReference type="ChEBI" id="CHEBI:33019"/>
        <dbReference type="ChEBI" id="CHEBI:46398"/>
        <dbReference type="ChEBI" id="CHEBI:57865"/>
        <dbReference type="EC" id="3.6.1.9"/>
    </reaction>
</comment>
<keyword evidence="2 3" id="KW-0378">Hydrolase</keyword>
<dbReference type="Proteomes" id="UP001596233">
    <property type="component" value="Unassembled WGS sequence"/>
</dbReference>
<dbReference type="HAMAP" id="MF_00528">
    <property type="entry name" value="Maf"/>
    <property type="match status" value="1"/>
</dbReference>
<dbReference type="SUPFAM" id="SSF52972">
    <property type="entry name" value="ITPase-like"/>
    <property type="match status" value="1"/>
</dbReference>
<dbReference type="PANTHER" id="PTHR43213">
    <property type="entry name" value="BIFUNCTIONAL DTTP/UTP PYROPHOSPHATASE/METHYLTRANSFERASE PROTEIN-RELATED"/>
    <property type="match status" value="1"/>
</dbReference>
<evidence type="ECO:0000313" key="4">
    <source>
        <dbReference type="EMBL" id="MFC6331589.1"/>
    </source>
</evidence>
<evidence type="ECO:0000256" key="2">
    <source>
        <dbReference type="ARBA" id="ARBA00022801"/>
    </source>
</evidence>
<comment type="similarity">
    <text evidence="3">Belongs to the Maf family. YhdE subfamily.</text>
</comment>
<sequence>MRKATQTYTSSHIHQLILASSSPRRKELVALLDLPVPVSVFSIDVDEHIHSAWQPDEAVEQLSLAKARAVAQAIKNGEAPQALPSNNALILAADTIVVLEDQILGKPISHEDAAATLRKLSGRSHHVYTGVVLQHIAVDENILNHSDDHDRLPIIPLGDIGQYRIQHHNDSLECIIGYSCSKVTFKSLSEEEIQAYIRTGEPLDKAGSYGVQGIGSVFIERIEGDFYSIMGLPLNLLYQMLLKFGVSPFDSYY</sequence>
<gene>
    <name evidence="4" type="ORF">ACFP56_03065</name>
</gene>
<protein>
    <recommendedName>
        <fullName evidence="3">dTTP/UTP pyrophosphatase</fullName>
        <shortName evidence="3">dTTPase/UTPase</shortName>
        <ecNumber evidence="3">3.6.1.9</ecNumber>
    </recommendedName>
    <alternativeName>
        <fullName evidence="3">Nucleoside triphosphate pyrophosphatase</fullName>
    </alternativeName>
    <alternativeName>
        <fullName evidence="3">Nucleotide pyrophosphatase</fullName>
        <shortName evidence="3">Nucleotide PPase</shortName>
    </alternativeName>
</protein>
<evidence type="ECO:0000313" key="5">
    <source>
        <dbReference type="Proteomes" id="UP001596233"/>
    </source>
</evidence>
<evidence type="ECO:0000256" key="3">
    <source>
        <dbReference type="HAMAP-Rule" id="MF_00528"/>
    </source>
</evidence>
<comment type="function">
    <text evidence="3">Nucleoside triphosphate pyrophosphatase that hydrolyzes dTTP and UTP. May have a dual role in cell division arrest and in preventing the incorporation of modified nucleotides into cellular nucleic acids.</text>
</comment>
<dbReference type="RefSeq" id="WP_379230988.1">
    <property type="nucleotide sequence ID" value="NZ_JBHSTE010000001.1"/>
</dbReference>
<dbReference type="Pfam" id="PF02545">
    <property type="entry name" value="Maf"/>
    <property type="match status" value="2"/>
</dbReference>
<comment type="catalytic activity">
    <reaction evidence="3">
        <text>dTTP + H2O = dTMP + diphosphate + H(+)</text>
        <dbReference type="Rhea" id="RHEA:28534"/>
        <dbReference type="ChEBI" id="CHEBI:15377"/>
        <dbReference type="ChEBI" id="CHEBI:15378"/>
        <dbReference type="ChEBI" id="CHEBI:33019"/>
        <dbReference type="ChEBI" id="CHEBI:37568"/>
        <dbReference type="ChEBI" id="CHEBI:63528"/>
        <dbReference type="EC" id="3.6.1.9"/>
    </reaction>
</comment>
<comment type="cofactor">
    <cofactor evidence="1 3">
        <name>a divalent metal cation</name>
        <dbReference type="ChEBI" id="CHEBI:60240"/>
    </cofactor>
</comment>
<keyword evidence="3" id="KW-0546">Nucleotide metabolism</keyword>
<evidence type="ECO:0000256" key="1">
    <source>
        <dbReference type="ARBA" id="ARBA00001968"/>
    </source>
</evidence>
<proteinExistence type="inferred from homology"/>
<accession>A0ABW1UYP8</accession>
<dbReference type="Gene3D" id="3.90.950.10">
    <property type="match status" value="1"/>
</dbReference>
<dbReference type="GO" id="GO:0016787">
    <property type="term" value="F:hydrolase activity"/>
    <property type="evidence" value="ECO:0007669"/>
    <property type="project" value="UniProtKB-KW"/>
</dbReference>
<feature type="site" description="Important for substrate specificity" evidence="3">
    <location>
        <position position="24"/>
    </location>
</feature>
<dbReference type="PANTHER" id="PTHR43213:SF5">
    <property type="entry name" value="BIFUNCTIONAL DTTP_UTP PYROPHOSPHATASE_METHYLTRANSFERASE PROTEIN-RELATED"/>
    <property type="match status" value="1"/>
</dbReference>
<comment type="caution">
    <text evidence="3">Lacks conserved residue(s) required for the propagation of feature annotation.</text>
</comment>
<feature type="site" description="Important for substrate specificity" evidence="3">
    <location>
        <position position="212"/>
    </location>
</feature>
<reference evidence="5" key="1">
    <citation type="journal article" date="2019" name="Int. J. Syst. Evol. Microbiol.">
        <title>The Global Catalogue of Microorganisms (GCM) 10K type strain sequencing project: providing services to taxonomists for standard genome sequencing and annotation.</title>
        <authorList>
            <consortium name="The Broad Institute Genomics Platform"/>
            <consortium name="The Broad Institute Genome Sequencing Center for Infectious Disease"/>
            <person name="Wu L."/>
            <person name="Ma J."/>
        </authorList>
    </citation>
    <scope>NUCLEOTIDE SEQUENCE [LARGE SCALE GENOMIC DNA]</scope>
    <source>
        <strain evidence="5">PCU 280</strain>
    </source>
</reference>
<keyword evidence="5" id="KW-1185">Reference proteome</keyword>
<dbReference type="EMBL" id="JBHSTE010000001">
    <property type="protein sequence ID" value="MFC6331589.1"/>
    <property type="molecule type" value="Genomic_DNA"/>
</dbReference>
<dbReference type="InterPro" id="IPR003697">
    <property type="entry name" value="Maf-like"/>
</dbReference>
<feature type="active site" description="Proton acceptor" evidence="3">
    <location>
        <position position="94"/>
    </location>
</feature>
<dbReference type="EC" id="3.6.1.9" evidence="3"/>
<comment type="caution">
    <text evidence="4">The sequence shown here is derived from an EMBL/GenBank/DDBJ whole genome shotgun (WGS) entry which is preliminary data.</text>
</comment>
<comment type="subcellular location">
    <subcellularLocation>
        <location evidence="3">Cytoplasm</location>
    </subcellularLocation>
</comment>
<keyword evidence="3" id="KW-0963">Cytoplasm</keyword>
<dbReference type="InterPro" id="IPR029001">
    <property type="entry name" value="ITPase-like_fam"/>
</dbReference>
<dbReference type="CDD" id="cd00555">
    <property type="entry name" value="Maf"/>
    <property type="match status" value="1"/>
</dbReference>